<dbReference type="Proteomes" id="UP001239462">
    <property type="component" value="Unassembled WGS sequence"/>
</dbReference>
<keyword evidence="5" id="KW-0732">Signal</keyword>
<feature type="signal peptide" evidence="5">
    <location>
        <begin position="1"/>
        <end position="32"/>
    </location>
</feature>
<dbReference type="RefSeq" id="WP_289167095.1">
    <property type="nucleotide sequence ID" value="NZ_JASZZN010000030.1"/>
</dbReference>
<protein>
    <submittedName>
        <fullName evidence="7">Arylsulfatase</fullName>
    </submittedName>
</protein>
<reference evidence="7 8" key="1">
    <citation type="submission" date="2023-06" db="EMBL/GenBank/DDBJ databases">
        <title>Roseiconus lacunae JC819 isolated from Gulf of Mannar region, Tamil Nadu.</title>
        <authorList>
            <person name="Pk S."/>
            <person name="Ch S."/>
            <person name="Ch V.R."/>
        </authorList>
    </citation>
    <scope>NUCLEOTIDE SEQUENCE [LARGE SCALE GENOMIC DNA]</scope>
    <source>
        <strain evidence="7 8">JC819</strain>
    </source>
</reference>
<feature type="chain" id="PRO_5046233957" evidence="5">
    <location>
        <begin position="33"/>
        <end position="609"/>
    </location>
</feature>
<dbReference type="InterPro" id="IPR017850">
    <property type="entry name" value="Alkaline_phosphatase_core_sf"/>
</dbReference>
<evidence type="ECO:0000313" key="8">
    <source>
        <dbReference type="Proteomes" id="UP001239462"/>
    </source>
</evidence>
<dbReference type="SUPFAM" id="SSF53649">
    <property type="entry name" value="Alkaline phosphatase-like"/>
    <property type="match status" value="1"/>
</dbReference>
<keyword evidence="8" id="KW-1185">Reference proteome</keyword>
<dbReference type="InterPro" id="IPR050738">
    <property type="entry name" value="Sulfatase"/>
</dbReference>
<dbReference type="InterPro" id="IPR000917">
    <property type="entry name" value="Sulfatase_N"/>
</dbReference>
<dbReference type="Gene3D" id="3.30.1120.10">
    <property type="match status" value="1"/>
</dbReference>
<accession>A0ABT7PSF4</accession>
<dbReference type="PANTHER" id="PTHR42693">
    <property type="entry name" value="ARYLSULFATASE FAMILY MEMBER"/>
    <property type="match status" value="1"/>
</dbReference>
<evidence type="ECO:0000313" key="7">
    <source>
        <dbReference type="EMBL" id="MDM4019051.1"/>
    </source>
</evidence>
<dbReference type="Pfam" id="PF00884">
    <property type="entry name" value="Sulfatase"/>
    <property type="match status" value="1"/>
</dbReference>
<keyword evidence="3" id="KW-0378">Hydrolase</keyword>
<evidence type="ECO:0000256" key="1">
    <source>
        <dbReference type="ARBA" id="ARBA00008779"/>
    </source>
</evidence>
<sequence>MFHLNNVLIQSSIARSTAAQIVLMLMSGTLVAETSTENPRPNIVFIMTDDQGYWDTGATGNADIDTVHIDRLAKQGTQLRRYYAAPVCAPTRAGIMTGRYYLRTGLYNTRLGGDSMGLGEITLPQLLQQAGYRTGLFGKWHLGKYPDYQPQNRGFDEFFGHYHGHLERYHFPDQVYHNGTPVEARGYVTNLFTDAAIDFIEATRQQGIQPFFCALMYNAPHSPFLLETSHYQQPEGDKLLSKYLARGLAMREARIYALIERVDDNLGRLLASIEQQGIERETIVVFTSDNGGVSKHFKAGLNGNKASVYEGGVRAPCFVRWPGKIHAGRAVDALTSHVDWLPTFCELAGVEPPGDRPIDGKSMVKLLTNSQTTRHHQYVYHTWDRYHPNPDSRWAISDGTWKLLAQVRTGAKATRSQWRLFNVDDDPGETSNLAKRYPDQVDRLRTEFVRWFDDVTEGQQYRPIAIPIDDQAIRIGPSWGEIEGANIESIFDGYDWDTIEGWSQPGERVRFRVEVKTPGRYQVKLGYGCKPTDAGGKLVIIAGEQKRVHTVQPTATADQFEMFNAGPIELDSDVTSIDLVVKECKGIELMRLNHLTLVPIASERVLQLP</sequence>
<dbReference type="Gene3D" id="2.60.120.260">
    <property type="entry name" value="Galactose-binding domain-like"/>
    <property type="match status" value="1"/>
</dbReference>
<name>A0ABT7PSF4_9BACT</name>
<dbReference type="Gene3D" id="3.40.720.10">
    <property type="entry name" value="Alkaline Phosphatase, subunit A"/>
    <property type="match status" value="1"/>
</dbReference>
<dbReference type="PANTHER" id="PTHR42693:SF53">
    <property type="entry name" value="ENDO-4-O-SULFATASE"/>
    <property type="match status" value="1"/>
</dbReference>
<dbReference type="InterPro" id="IPR024607">
    <property type="entry name" value="Sulfatase_CS"/>
</dbReference>
<evidence type="ECO:0000256" key="2">
    <source>
        <dbReference type="ARBA" id="ARBA00022723"/>
    </source>
</evidence>
<dbReference type="PROSITE" id="PS00523">
    <property type="entry name" value="SULFATASE_1"/>
    <property type="match status" value="1"/>
</dbReference>
<feature type="domain" description="Sulfatase N-terminal" evidence="6">
    <location>
        <begin position="41"/>
        <end position="350"/>
    </location>
</feature>
<evidence type="ECO:0000256" key="4">
    <source>
        <dbReference type="ARBA" id="ARBA00022837"/>
    </source>
</evidence>
<organism evidence="7 8">
    <name type="scientific">Roseiconus lacunae</name>
    <dbReference type="NCBI Taxonomy" id="2605694"/>
    <lineage>
        <taxon>Bacteria</taxon>
        <taxon>Pseudomonadati</taxon>
        <taxon>Planctomycetota</taxon>
        <taxon>Planctomycetia</taxon>
        <taxon>Pirellulales</taxon>
        <taxon>Pirellulaceae</taxon>
        <taxon>Roseiconus</taxon>
    </lineage>
</organism>
<dbReference type="CDD" id="cd16146">
    <property type="entry name" value="ARS_like"/>
    <property type="match status" value="1"/>
</dbReference>
<gene>
    <name evidence="7" type="ORF">QTN89_26595</name>
</gene>
<dbReference type="EMBL" id="JASZZN010000030">
    <property type="protein sequence ID" value="MDM4019051.1"/>
    <property type="molecule type" value="Genomic_DNA"/>
</dbReference>
<evidence type="ECO:0000256" key="3">
    <source>
        <dbReference type="ARBA" id="ARBA00022801"/>
    </source>
</evidence>
<comment type="caution">
    <text evidence="7">The sequence shown here is derived from an EMBL/GenBank/DDBJ whole genome shotgun (WGS) entry which is preliminary data.</text>
</comment>
<proteinExistence type="inferred from homology"/>
<keyword evidence="2" id="KW-0479">Metal-binding</keyword>
<comment type="similarity">
    <text evidence="1">Belongs to the sulfatase family.</text>
</comment>
<keyword evidence="4" id="KW-0106">Calcium</keyword>
<evidence type="ECO:0000259" key="6">
    <source>
        <dbReference type="Pfam" id="PF00884"/>
    </source>
</evidence>
<evidence type="ECO:0000256" key="5">
    <source>
        <dbReference type="SAM" id="SignalP"/>
    </source>
</evidence>